<dbReference type="EMBL" id="CAJVPY010006148">
    <property type="protein sequence ID" value="CAG8657255.1"/>
    <property type="molecule type" value="Genomic_DNA"/>
</dbReference>
<protein>
    <submittedName>
        <fullName evidence="1">22265_t:CDS:1</fullName>
    </submittedName>
</protein>
<dbReference type="Proteomes" id="UP000789405">
    <property type="component" value="Unassembled WGS sequence"/>
</dbReference>
<proteinExistence type="predicted"/>
<dbReference type="OrthoDB" id="5598606at2759"/>
<organism evidence="1 2">
    <name type="scientific">Dentiscutata erythropus</name>
    <dbReference type="NCBI Taxonomy" id="1348616"/>
    <lineage>
        <taxon>Eukaryota</taxon>
        <taxon>Fungi</taxon>
        <taxon>Fungi incertae sedis</taxon>
        <taxon>Mucoromycota</taxon>
        <taxon>Glomeromycotina</taxon>
        <taxon>Glomeromycetes</taxon>
        <taxon>Diversisporales</taxon>
        <taxon>Gigasporaceae</taxon>
        <taxon>Dentiscutata</taxon>
    </lineage>
</organism>
<reference evidence="1" key="1">
    <citation type="submission" date="2021-06" db="EMBL/GenBank/DDBJ databases">
        <authorList>
            <person name="Kallberg Y."/>
            <person name="Tangrot J."/>
            <person name="Rosling A."/>
        </authorList>
    </citation>
    <scope>NUCLEOTIDE SEQUENCE</scope>
    <source>
        <strain evidence="1">MA453B</strain>
    </source>
</reference>
<evidence type="ECO:0000313" key="2">
    <source>
        <dbReference type="Proteomes" id="UP000789405"/>
    </source>
</evidence>
<dbReference type="PANTHER" id="PTHR47163">
    <property type="entry name" value="DDE_TNP_IS1595 DOMAIN-CONTAINING PROTEIN"/>
    <property type="match status" value="1"/>
</dbReference>
<dbReference type="InterPro" id="IPR053164">
    <property type="entry name" value="IS1016-like_transposase"/>
</dbReference>
<accession>A0A9N9H488</accession>
<feature type="non-terminal residue" evidence="1">
    <location>
        <position position="127"/>
    </location>
</feature>
<evidence type="ECO:0000313" key="1">
    <source>
        <dbReference type="EMBL" id="CAG8657255.1"/>
    </source>
</evidence>
<keyword evidence="2" id="KW-1185">Reference proteome</keyword>
<dbReference type="PANTHER" id="PTHR47163:SF2">
    <property type="entry name" value="SI:DKEY-17M8.2"/>
    <property type="match status" value="1"/>
</dbReference>
<gene>
    <name evidence="1" type="ORF">DERYTH_LOCUS10513</name>
</gene>
<name>A0A9N9H488_9GLOM</name>
<dbReference type="AlphaFoldDB" id="A0A9N9H488"/>
<sequence length="127" mass="15035">MISGPNIIVEIDETKIGKRKYHRGYRVDGMWVIGEVERTEEKNISLNQYLTEQLKYYLRIEVLDVSHNEVNYSQGFINHETGTHTNTIEGLWNGLKLRVPPCNKTKDKITNHLHEFIWRRHIEIIYG</sequence>
<comment type="caution">
    <text evidence="1">The sequence shown here is derived from an EMBL/GenBank/DDBJ whole genome shotgun (WGS) entry which is preliminary data.</text>
</comment>